<dbReference type="STRING" id="284592.Q6BQV8"/>
<dbReference type="PROSITE" id="PS50879">
    <property type="entry name" value="RNASE_H_1"/>
    <property type="match status" value="1"/>
</dbReference>
<evidence type="ECO:0000259" key="11">
    <source>
        <dbReference type="PROSITE" id="PS50879"/>
    </source>
</evidence>
<dbReference type="InterPro" id="IPR002156">
    <property type="entry name" value="RNaseH_domain"/>
</dbReference>
<dbReference type="OrthoDB" id="407198at2759"/>
<dbReference type="PIRSF" id="PIRSF036852">
    <property type="entry name" value="Ribonuclease_H1_euk"/>
    <property type="match status" value="1"/>
</dbReference>
<dbReference type="Pfam" id="PF00075">
    <property type="entry name" value="RNase_H"/>
    <property type="match status" value="1"/>
</dbReference>
<keyword evidence="4 9" id="KW-0540">Nuclease</keyword>
<evidence type="ECO:0000313" key="13">
    <source>
        <dbReference type="Proteomes" id="UP000000599"/>
    </source>
</evidence>
<comment type="catalytic activity">
    <reaction evidence="9">
        <text>Endonucleolytic cleavage to 5'-phosphomonoester.</text>
        <dbReference type="EC" id="3.1.26.4"/>
    </reaction>
</comment>
<keyword evidence="13" id="KW-1185">Reference proteome</keyword>
<organism evidence="12 13">
    <name type="scientific">Debaryomyces hansenii (strain ATCC 36239 / CBS 767 / BCRC 21394 / JCM 1990 / NBRC 0083 / IGC 2968)</name>
    <name type="common">Yeast</name>
    <name type="synonym">Torulaspora hansenii</name>
    <dbReference type="NCBI Taxonomy" id="284592"/>
    <lineage>
        <taxon>Eukaryota</taxon>
        <taxon>Fungi</taxon>
        <taxon>Dikarya</taxon>
        <taxon>Ascomycota</taxon>
        <taxon>Saccharomycotina</taxon>
        <taxon>Pichiomycetes</taxon>
        <taxon>Debaryomycetaceae</taxon>
        <taxon>Debaryomyces</taxon>
    </lineage>
</organism>
<keyword evidence="7 9" id="KW-0378">Hydrolase</keyword>
<dbReference type="InterPro" id="IPR009027">
    <property type="entry name" value="Ribosomal_bL9/RNase_H1_N"/>
</dbReference>
<dbReference type="InterPro" id="IPR017067">
    <property type="entry name" value="RNase_H1_euk"/>
</dbReference>
<dbReference type="Gene3D" id="3.40.970.10">
    <property type="entry name" value="Ribonuclease H1, N-terminal domain"/>
    <property type="match status" value="1"/>
</dbReference>
<dbReference type="KEGG" id="dha:DEHA2E01870g"/>
<evidence type="ECO:0000256" key="10">
    <source>
        <dbReference type="SAM" id="MobiDB-lite"/>
    </source>
</evidence>
<evidence type="ECO:0000256" key="9">
    <source>
        <dbReference type="PIRNR" id="PIRNR036852"/>
    </source>
</evidence>
<dbReference type="SUPFAM" id="SSF53098">
    <property type="entry name" value="Ribonuclease H-like"/>
    <property type="match status" value="1"/>
</dbReference>
<name>Q6BQV8_DEBHA</name>
<comment type="cofactor">
    <cofactor evidence="1 9">
        <name>Mg(2+)</name>
        <dbReference type="ChEBI" id="CHEBI:18420"/>
    </cofactor>
</comment>
<sequence>MPYYAVAKGIKPGIYTSWNVCKQNVSGYKGAVFKKFVSVKQAQQFIESNSSSTQSSQTSGSQYGPKPSNLSNVAKTVQSSSTRSAIQNAKLEYHKSVPSLKVTLGAEFHSRTGKFTSSSNRLETPDIKIQSIYVDGASRGNGKIRMPISGYGVFYSASDKRNGAISLNQIDDVHVNKPTNQRAELFAIKHALIDIANEIVECNDKVTTKYEIYSDSQYAQSCITKWCDDWMKNNWKTSQGKPVSNKDIISSVIPILNYINQYYNKHHFGDLQFFHVRGHKGDYGNEMADRLANIGADDMEKEINAE</sequence>
<dbReference type="InterPro" id="IPR012337">
    <property type="entry name" value="RNaseH-like_sf"/>
</dbReference>
<evidence type="ECO:0000313" key="12">
    <source>
        <dbReference type="EMBL" id="CAG87623.2"/>
    </source>
</evidence>
<proteinExistence type="inferred from homology"/>
<evidence type="ECO:0000256" key="3">
    <source>
        <dbReference type="ARBA" id="ARBA00012180"/>
    </source>
</evidence>
<protein>
    <recommendedName>
        <fullName evidence="3 9">Ribonuclease H</fullName>
        <shortName evidence="9">RNase H</shortName>
        <ecNumber evidence="3 9">3.1.26.4</ecNumber>
    </recommendedName>
</protein>
<dbReference type="CDD" id="cd09280">
    <property type="entry name" value="RNase_HI_eukaryote_like"/>
    <property type="match status" value="1"/>
</dbReference>
<dbReference type="Proteomes" id="UP000000599">
    <property type="component" value="Chromosome E"/>
</dbReference>
<dbReference type="FunFam" id="3.40.970.10:FF:000001">
    <property type="entry name" value="Ribonuclease H1"/>
    <property type="match status" value="1"/>
</dbReference>
<dbReference type="GO" id="GO:0000287">
    <property type="term" value="F:magnesium ion binding"/>
    <property type="evidence" value="ECO:0007669"/>
    <property type="project" value="UniProtKB-UniRule"/>
</dbReference>
<dbReference type="InterPro" id="IPR037056">
    <property type="entry name" value="RNase_H1_N_sf"/>
</dbReference>
<evidence type="ECO:0000256" key="5">
    <source>
        <dbReference type="ARBA" id="ARBA00022723"/>
    </source>
</evidence>
<dbReference type="OMA" id="IRSMTEW"/>
<keyword evidence="8 9" id="KW-0460">Magnesium</keyword>
<dbReference type="eggNOG" id="KOG3752">
    <property type="taxonomic scope" value="Eukaryota"/>
</dbReference>
<dbReference type="InterPro" id="IPR011320">
    <property type="entry name" value="RNase_H1_N"/>
</dbReference>
<dbReference type="InParanoid" id="Q6BQV8"/>
<feature type="domain" description="RNase H type-1" evidence="11">
    <location>
        <begin position="126"/>
        <end position="297"/>
    </location>
</feature>
<dbReference type="EC" id="3.1.26.4" evidence="3 9"/>
<dbReference type="SUPFAM" id="SSF55658">
    <property type="entry name" value="L9 N-domain-like"/>
    <property type="match status" value="1"/>
</dbReference>
<dbReference type="AlphaFoldDB" id="Q6BQV8"/>
<dbReference type="HOGENOM" id="CLU_030894_0_5_1"/>
<evidence type="ECO:0000256" key="6">
    <source>
        <dbReference type="ARBA" id="ARBA00022759"/>
    </source>
</evidence>
<evidence type="ECO:0000256" key="8">
    <source>
        <dbReference type="ARBA" id="ARBA00022842"/>
    </source>
</evidence>
<gene>
    <name evidence="12" type="ordered locus">DEHA2E01870g</name>
</gene>
<dbReference type="PANTHER" id="PTHR10642">
    <property type="entry name" value="RIBONUCLEASE H1"/>
    <property type="match status" value="1"/>
</dbReference>
<feature type="region of interest" description="Disordered" evidence="10">
    <location>
        <begin position="47"/>
        <end position="72"/>
    </location>
</feature>
<feature type="compositionally biased region" description="Low complexity" evidence="10">
    <location>
        <begin position="48"/>
        <end position="62"/>
    </location>
</feature>
<dbReference type="EMBL" id="CR382137">
    <property type="protein sequence ID" value="CAG87623.2"/>
    <property type="molecule type" value="Genomic_DNA"/>
</dbReference>
<dbReference type="RefSeq" id="XP_459412.2">
    <property type="nucleotide sequence ID" value="XM_459412.1"/>
</dbReference>
<dbReference type="GO" id="GO:0003676">
    <property type="term" value="F:nucleic acid binding"/>
    <property type="evidence" value="ECO:0007669"/>
    <property type="project" value="UniProtKB-UniRule"/>
</dbReference>
<dbReference type="GO" id="GO:0004523">
    <property type="term" value="F:RNA-DNA hybrid ribonuclease activity"/>
    <property type="evidence" value="ECO:0007669"/>
    <property type="project" value="UniProtKB-UniRule"/>
</dbReference>
<keyword evidence="6 9" id="KW-0255">Endonuclease</keyword>
<reference evidence="12 13" key="1">
    <citation type="journal article" date="2004" name="Nature">
        <title>Genome evolution in yeasts.</title>
        <authorList>
            <consortium name="Genolevures"/>
            <person name="Dujon B."/>
            <person name="Sherman D."/>
            <person name="Fischer G."/>
            <person name="Durrens P."/>
            <person name="Casaregola S."/>
            <person name="Lafontaine I."/>
            <person name="de Montigny J."/>
            <person name="Marck C."/>
            <person name="Neuveglise C."/>
            <person name="Talla E."/>
            <person name="Goffard N."/>
            <person name="Frangeul L."/>
            <person name="Aigle M."/>
            <person name="Anthouard V."/>
            <person name="Babour A."/>
            <person name="Barbe V."/>
            <person name="Barnay S."/>
            <person name="Blanchin S."/>
            <person name="Beckerich J.M."/>
            <person name="Beyne E."/>
            <person name="Bleykasten C."/>
            <person name="Boisrame A."/>
            <person name="Boyer J."/>
            <person name="Cattolico L."/>
            <person name="Confanioleri F."/>
            <person name="de Daruvar A."/>
            <person name="Despons L."/>
            <person name="Fabre E."/>
            <person name="Fairhead C."/>
            <person name="Ferry-Dumazet H."/>
            <person name="Groppi A."/>
            <person name="Hantraye F."/>
            <person name="Hennequin C."/>
            <person name="Jauniaux N."/>
            <person name="Joyet P."/>
            <person name="Kachouri R."/>
            <person name="Kerrest A."/>
            <person name="Koszul R."/>
            <person name="Lemaire M."/>
            <person name="Lesur I."/>
            <person name="Ma L."/>
            <person name="Muller H."/>
            <person name="Nicaud J.M."/>
            <person name="Nikolski M."/>
            <person name="Oztas S."/>
            <person name="Ozier-Kalogeropoulos O."/>
            <person name="Pellenz S."/>
            <person name="Potier S."/>
            <person name="Richard G.F."/>
            <person name="Straub M.L."/>
            <person name="Suleau A."/>
            <person name="Swennene D."/>
            <person name="Tekaia F."/>
            <person name="Wesolowski-Louvel M."/>
            <person name="Westhof E."/>
            <person name="Wirth B."/>
            <person name="Zeniou-Meyer M."/>
            <person name="Zivanovic I."/>
            <person name="Bolotin-Fukuhara M."/>
            <person name="Thierry A."/>
            <person name="Bouchier C."/>
            <person name="Caudron B."/>
            <person name="Scarpelli C."/>
            <person name="Gaillardin C."/>
            <person name="Weissenbach J."/>
            <person name="Wincker P."/>
            <person name="Souciet J.L."/>
        </authorList>
    </citation>
    <scope>NUCLEOTIDE SEQUENCE [LARGE SCALE GENOMIC DNA]</scope>
    <source>
        <strain evidence="13">ATCC 36239 / CBS 767 / BCRC 21394 / JCM 1990 / NBRC 0083 / IGC 2968</strain>
    </source>
</reference>
<dbReference type="InterPro" id="IPR050092">
    <property type="entry name" value="RNase_H"/>
</dbReference>
<dbReference type="InterPro" id="IPR036397">
    <property type="entry name" value="RNaseH_sf"/>
</dbReference>
<dbReference type="GeneID" id="2902355"/>
<evidence type="ECO:0000256" key="2">
    <source>
        <dbReference type="ARBA" id="ARBA00005300"/>
    </source>
</evidence>
<keyword evidence="5 9" id="KW-0479">Metal-binding</keyword>
<comment type="similarity">
    <text evidence="2 9">Belongs to the RNase H family.</text>
</comment>
<evidence type="ECO:0000256" key="4">
    <source>
        <dbReference type="ARBA" id="ARBA00022722"/>
    </source>
</evidence>
<comment type="function">
    <text evidence="9">Endonuclease that specifically degrades the RNA of RNA-DNA hybrids.</text>
</comment>
<evidence type="ECO:0000256" key="7">
    <source>
        <dbReference type="ARBA" id="ARBA00022801"/>
    </source>
</evidence>
<dbReference type="Gene3D" id="3.30.420.10">
    <property type="entry name" value="Ribonuclease H-like superfamily/Ribonuclease H"/>
    <property type="match status" value="1"/>
</dbReference>
<dbReference type="PANTHER" id="PTHR10642:SF30">
    <property type="entry name" value="RIBONUCLEASE H"/>
    <property type="match status" value="1"/>
</dbReference>
<dbReference type="FunCoup" id="Q6BQV8">
    <property type="interactions" value="265"/>
</dbReference>
<accession>Q6BQV8</accession>
<dbReference type="GO" id="GO:0043137">
    <property type="term" value="P:DNA replication, removal of RNA primer"/>
    <property type="evidence" value="ECO:0007669"/>
    <property type="project" value="TreeGrafter"/>
</dbReference>
<evidence type="ECO:0000256" key="1">
    <source>
        <dbReference type="ARBA" id="ARBA00001946"/>
    </source>
</evidence>
<dbReference type="Pfam" id="PF01693">
    <property type="entry name" value="Cauli_VI"/>
    <property type="match status" value="1"/>
</dbReference>